<name>A0A081BN93_9BACT</name>
<reference evidence="10" key="1">
    <citation type="journal article" date="2015" name="PeerJ">
        <title>First genomic representation of candidate bacterial phylum KSB3 points to enhanced environmental sensing as a trigger of wastewater bulking.</title>
        <authorList>
            <person name="Sekiguchi Y."/>
            <person name="Ohashi A."/>
            <person name="Parks D.H."/>
            <person name="Yamauchi T."/>
            <person name="Tyson G.W."/>
            <person name="Hugenholtz P."/>
        </authorList>
    </citation>
    <scope>NUCLEOTIDE SEQUENCE [LARGE SCALE GENOMIC DNA]</scope>
</reference>
<dbReference type="EC" id="2.7.13.3" evidence="2"/>
<dbReference type="GO" id="GO:0000160">
    <property type="term" value="P:phosphorelay signal transduction system"/>
    <property type="evidence" value="ECO:0007669"/>
    <property type="project" value="InterPro"/>
</dbReference>
<accession>A0A081BN93</accession>
<keyword evidence="4" id="KW-0808">Transferase</keyword>
<evidence type="ECO:0000256" key="4">
    <source>
        <dbReference type="ARBA" id="ARBA00022679"/>
    </source>
</evidence>
<keyword evidence="5" id="KW-0547">Nucleotide-binding</keyword>
<feature type="modified residue" description="4-aspartylphosphate" evidence="8">
    <location>
        <position position="58"/>
    </location>
</feature>
<dbReference type="InterPro" id="IPR011006">
    <property type="entry name" value="CheY-like_superfamily"/>
</dbReference>
<dbReference type="GO" id="GO:0005524">
    <property type="term" value="F:ATP binding"/>
    <property type="evidence" value="ECO:0007669"/>
    <property type="project" value="UniProtKB-KW"/>
</dbReference>
<dbReference type="PANTHER" id="PTHR41523:SF8">
    <property type="entry name" value="ETHYLENE RESPONSE SENSOR PROTEIN"/>
    <property type="match status" value="1"/>
</dbReference>
<evidence type="ECO:0000256" key="2">
    <source>
        <dbReference type="ARBA" id="ARBA00012438"/>
    </source>
</evidence>
<evidence type="ECO:0000313" key="10">
    <source>
        <dbReference type="EMBL" id="GAK51859.1"/>
    </source>
</evidence>
<dbReference type="HOGENOM" id="CLU_000445_114_57_0"/>
<dbReference type="Gene3D" id="3.40.50.2300">
    <property type="match status" value="1"/>
</dbReference>
<dbReference type="PANTHER" id="PTHR41523">
    <property type="entry name" value="TWO-COMPONENT SYSTEM SENSOR PROTEIN"/>
    <property type="match status" value="1"/>
</dbReference>
<dbReference type="InterPro" id="IPR003594">
    <property type="entry name" value="HATPase_dom"/>
</dbReference>
<dbReference type="PROSITE" id="PS50110">
    <property type="entry name" value="RESPONSE_REGULATORY"/>
    <property type="match status" value="1"/>
</dbReference>
<dbReference type="InterPro" id="IPR011495">
    <property type="entry name" value="Sig_transdc_His_kin_sub2_dim/P"/>
</dbReference>
<dbReference type="SUPFAM" id="SSF55874">
    <property type="entry name" value="ATPase domain of HSP90 chaperone/DNA topoisomerase II/histidine kinase"/>
    <property type="match status" value="1"/>
</dbReference>
<dbReference type="STRING" id="1499966.U14_03105"/>
<dbReference type="Gene3D" id="3.30.450.20">
    <property type="entry name" value="PAS domain"/>
    <property type="match status" value="1"/>
</dbReference>
<dbReference type="SMART" id="SM00448">
    <property type="entry name" value="REC"/>
    <property type="match status" value="1"/>
</dbReference>
<dbReference type="Proteomes" id="UP000030700">
    <property type="component" value="Unassembled WGS sequence"/>
</dbReference>
<keyword evidence="3 8" id="KW-0597">Phosphoprotein</keyword>
<dbReference type="EMBL" id="DF820457">
    <property type="protein sequence ID" value="GAK51859.1"/>
    <property type="molecule type" value="Genomic_DNA"/>
</dbReference>
<feature type="domain" description="Response regulatory" evidence="9">
    <location>
        <begin position="9"/>
        <end position="123"/>
    </location>
</feature>
<gene>
    <name evidence="10" type="ORF">U14_03105</name>
</gene>
<keyword evidence="7" id="KW-0067">ATP-binding</keyword>
<dbReference type="Pfam" id="PF02518">
    <property type="entry name" value="HATPase_c"/>
    <property type="match status" value="1"/>
</dbReference>
<dbReference type="InterPro" id="IPR001789">
    <property type="entry name" value="Sig_transdc_resp-reg_receiver"/>
</dbReference>
<comment type="catalytic activity">
    <reaction evidence="1">
        <text>ATP + protein L-histidine = ADP + protein N-phospho-L-histidine.</text>
        <dbReference type="EC" id="2.7.13.3"/>
    </reaction>
</comment>
<dbReference type="InterPro" id="IPR036890">
    <property type="entry name" value="HATPase_C_sf"/>
</dbReference>
<proteinExistence type="predicted"/>
<dbReference type="SUPFAM" id="SSF52172">
    <property type="entry name" value="CheY-like"/>
    <property type="match status" value="1"/>
</dbReference>
<evidence type="ECO:0000259" key="9">
    <source>
        <dbReference type="PROSITE" id="PS50110"/>
    </source>
</evidence>
<keyword evidence="6 10" id="KW-0418">Kinase</keyword>
<evidence type="ECO:0000313" key="11">
    <source>
        <dbReference type="Proteomes" id="UP000030700"/>
    </source>
</evidence>
<dbReference type="SMART" id="SM00387">
    <property type="entry name" value="HATPase_c"/>
    <property type="match status" value="1"/>
</dbReference>
<protein>
    <recommendedName>
        <fullName evidence="2">histidine kinase</fullName>
        <ecNumber evidence="2">2.7.13.3</ecNumber>
    </recommendedName>
</protein>
<dbReference type="Pfam" id="PF00072">
    <property type="entry name" value="Response_reg"/>
    <property type="match status" value="1"/>
</dbReference>
<evidence type="ECO:0000256" key="8">
    <source>
        <dbReference type="PROSITE-ProRule" id="PRU00169"/>
    </source>
</evidence>
<dbReference type="GO" id="GO:0004673">
    <property type="term" value="F:protein histidine kinase activity"/>
    <property type="evidence" value="ECO:0007669"/>
    <property type="project" value="UniProtKB-EC"/>
</dbReference>
<evidence type="ECO:0000256" key="7">
    <source>
        <dbReference type="ARBA" id="ARBA00022840"/>
    </source>
</evidence>
<evidence type="ECO:0000256" key="3">
    <source>
        <dbReference type="ARBA" id="ARBA00022553"/>
    </source>
</evidence>
<evidence type="ECO:0000256" key="1">
    <source>
        <dbReference type="ARBA" id="ARBA00000085"/>
    </source>
</evidence>
<dbReference type="AlphaFoldDB" id="A0A081BN93"/>
<dbReference type="Gene3D" id="3.30.565.10">
    <property type="entry name" value="Histidine kinase-like ATPase, C-terminal domain"/>
    <property type="match status" value="1"/>
</dbReference>
<keyword evidence="11" id="KW-1185">Reference proteome</keyword>
<dbReference type="Pfam" id="PF07568">
    <property type="entry name" value="HisKA_2"/>
    <property type="match status" value="1"/>
</dbReference>
<sequence length="379" mass="42558">MAHNSVASTLFVIEDNPTQSETLMDILEAEGLHPIACFSGKEALVVCERQTAYVAILDLRLPDMDGLEVLQHLKKQIPEIKVIINTAYASLESAIEAVNRGAFAYVQKMGDVDELLAHVHRAFHEHLATYSERLEREVSIRTIELSQANMALRKEILAHKQAEEQLHATLQQKTFLLSEVQHRTRNNLTVISALLGFQANYAGDPHTQAMLTAVQARLDAMALLHAKLHREDLMTVNVPEYVTELAEMLVHNDYMAYAKQVSISYDLEPCSLVIDNALSFGLLCYEILSNACRHAFPDRQAGDIHIQFHTTDEGARELCVRDNGVGLPDGFDVTQTHTLGFYFIGMMARSLRGTVAVYRREPGTEVAIRFNEPQYKSRI</sequence>
<evidence type="ECO:0000256" key="5">
    <source>
        <dbReference type="ARBA" id="ARBA00022741"/>
    </source>
</evidence>
<organism evidence="10">
    <name type="scientific">Candidatus Moduliflexus flocculans</name>
    <dbReference type="NCBI Taxonomy" id="1499966"/>
    <lineage>
        <taxon>Bacteria</taxon>
        <taxon>Candidatus Moduliflexota</taxon>
        <taxon>Candidatus Moduliflexia</taxon>
        <taxon>Candidatus Moduliflexales</taxon>
        <taxon>Candidatus Moduliflexaceae</taxon>
    </lineage>
</organism>
<evidence type="ECO:0000256" key="6">
    <source>
        <dbReference type="ARBA" id="ARBA00022777"/>
    </source>
</evidence>